<dbReference type="InterPro" id="IPR001296">
    <property type="entry name" value="Glyco_trans_1"/>
</dbReference>
<organism evidence="4 5">
    <name type="scientific">Pseudomonas asuensis</name>
    <dbReference type="NCBI Taxonomy" id="1825787"/>
    <lineage>
        <taxon>Bacteria</taxon>
        <taxon>Pseudomonadati</taxon>
        <taxon>Pseudomonadota</taxon>
        <taxon>Gammaproteobacteria</taxon>
        <taxon>Pseudomonadales</taxon>
        <taxon>Pseudomonadaceae</taxon>
        <taxon>Pseudomonas</taxon>
    </lineage>
</organism>
<dbReference type="Proteomes" id="UP000616499">
    <property type="component" value="Unassembled WGS sequence"/>
</dbReference>
<gene>
    <name evidence="4" type="ORF">GCM10009425_36270</name>
</gene>
<dbReference type="PANTHER" id="PTHR46401">
    <property type="entry name" value="GLYCOSYLTRANSFERASE WBBK-RELATED"/>
    <property type="match status" value="1"/>
</dbReference>
<dbReference type="PANTHER" id="PTHR46401:SF2">
    <property type="entry name" value="GLYCOSYLTRANSFERASE WBBK-RELATED"/>
    <property type="match status" value="1"/>
</dbReference>
<dbReference type="SUPFAM" id="SSF53756">
    <property type="entry name" value="UDP-Glycosyltransferase/glycogen phosphorylase"/>
    <property type="match status" value="2"/>
</dbReference>
<name>A0ABQ2H1G1_9PSED</name>
<feature type="domain" description="Glycosyl transferase family 1" evidence="2">
    <location>
        <begin position="661"/>
        <end position="811"/>
    </location>
</feature>
<dbReference type="EMBL" id="BMNW01000008">
    <property type="protein sequence ID" value="GGM22188.1"/>
    <property type="molecule type" value="Genomic_DNA"/>
</dbReference>
<feature type="domain" description="Glycosyltransferase subfamily 4-like N-terminal" evidence="3">
    <location>
        <begin position="17"/>
        <end position="192"/>
    </location>
</feature>
<dbReference type="Gene3D" id="3.40.50.2000">
    <property type="entry name" value="Glycogen Phosphorylase B"/>
    <property type="match status" value="3"/>
</dbReference>
<keyword evidence="5" id="KW-1185">Reference proteome</keyword>
<keyword evidence="1 4" id="KW-0808">Transferase</keyword>
<accession>A0ABQ2H1G1</accession>
<dbReference type="RefSeq" id="WP_188867528.1">
    <property type="nucleotide sequence ID" value="NZ_BMNW01000008.1"/>
</dbReference>
<evidence type="ECO:0000313" key="5">
    <source>
        <dbReference type="Proteomes" id="UP000616499"/>
    </source>
</evidence>
<feature type="domain" description="Glycosyl transferase family 1" evidence="2">
    <location>
        <begin position="225"/>
        <end position="380"/>
    </location>
</feature>
<protein>
    <submittedName>
        <fullName evidence="4">Glycosyl transferase family 1</fullName>
    </submittedName>
</protein>
<dbReference type="InterPro" id="IPR028098">
    <property type="entry name" value="Glyco_trans_4-like_N"/>
</dbReference>
<evidence type="ECO:0000313" key="4">
    <source>
        <dbReference type="EMBL" id="GGM22188.1"/>
    </source>
</evidence>
<evidence type="ECO:0000259" key="3">
    <source>
        <dbReference type="Pfam" id="PF13439"/>
    </source>
</evidence>
<dbReference type="GO" id="GO:0016740">
    <property type="term" value="F:transferase activity"/>
    <property type="evidence" value="ECO:0007669"/>
    <property type="project" value="UniProtKB-KW"/>
</dbReference>
<dbReference type="CDD" id="cd03809">
    <property type="entry name" value="GT4_MtfB-like"/>
    <property type="match status" value="2"/>
</dbReference>
<dbReference type="Pfam" id="PF00534">
    <property type="entry name" value="Glycos_transf_1"/>
    <property type="match status" value="2"/>
</dbReference>
<dbReference type="Pfam" id="PF13439">
    <property type="entry name" value="Glyco_transf_4"/>
    <property type="match status" value="1"/>
</dbReference>
<evidence type="ECO:0000256" key="1">
    <source>
        <dbReference type="ARBA" id="ARBA00022679"/>
    </source>
</evidence>
<sequence>MRIVLDLQGAQTESRFRGIGRYSLSLAQGIVRNKGEHEVIILLNGQLQDSIEPIRAAFEDLLPQENIVVWYGPSSVAECITGTSWRRQAAQHLREAFIKSLNPDLVHISTLFEGAYDDCVCSIGGISREIPTVVTLYDLIPFINSNIYLDPYPVYKEYYLNRIETLKKAQGWLAISESSMKEAIEVLSLSNSSIFNISTAADERLAEVKLSDFEKNLLLEKYSIQKEFVLYTGGADSRKNLDRLIEAYALLPNSIREHHQLVLAGKMPAENIASLKAHAKSYGLFESDLVFTGYITDAELASLYGCCKTFIFPSWHEGFGLPALEAMCCGAPVIGSNTSSIPEVIGLEEALFDPLDAKQIKAKLYEALSDGEFRARLRAHGVEQIKKFSWDQSAKLALAAFEEISRANAKGESFSTDKEDLIRLVEHEISTIKDEFPTYDDIKHCAVAMASNFRESKKRRLFIDISQLVHVDAKSGIQRVVRSILKELLDSPPEGFVSEPVYATMDTLGYKYAREFIASHFSEHAALGGEIDSFIEYGNGDVFLGLDLQHHVVLRQQPTYSLMRNAGVNVYFVVYDLLPVLMPEVFVGPMADLHSRWLKAISENNGLLCISRAVASEMETWLKQNPVERHRPLHIDWFHLGADVENSIPTKGLPDNAAEVLAKLKECPTFLSVGTIEPRKGHDQTLKAFDRLWQEGIEANLVLVGQAGWNVDELIHDITSHKLLGKRLFWLKGISDEYLEKIYQNATCLVFSSKGEGFGLPLIEAAQFGLPIIARDIPVFREIAEDNAHYFKGSKAEDLSKEVKAWLDLRKSGLHPSSSNMKWLTWKQSAEQIKARLTSTA</sequence>
<proteinExistence type="predicted"/>
<comment type="caution">
    <text evidence="4">The sequence shown here is derived from an EMBL/GenBank/DDBJ whole genome shotgun (WGS) entry which is preliminary data.</text>
</comment>
<reference evidence="5" key="1">
    <citation type="journal article" date="2019" name="Int. J. Syst. Evol. Microbiol.">
        <title>The Global Catalogue of Microorganisms (GCM) 10K type strain sequencing project: providing services to taxonomists for standard genome sequencing and annotation.</title>
        <authorList>
            <consortium name="The Broad Institute Genomics Platform"/>
            <consortium name="The Broad Institute Genome Sequencing Center for Infectious Disease"/>
            <person name="Wu L."/>
            <person name="Ma J."/>
        </authorList>
    </citation>
    <scope>NUCLEOTIDE SEQUENCE [LARGE SCALE GENOMIC DNA]</scope>
    <source>
        <strain evidence="5">JCM 13501</strain>
    </source>
</reference>
<evidence type="ECO:0000259" key="2">
    <source>
        <dbReference type="Pfam" id="PF00534"/>
    </source>
</evidence>